<dbReference type="NCBIfam" id="TIGR03953">
    <property type="entry name" value="rplD_bact"/>
    <property type="match status" value="1"/>
</dbReference>
<keyword evidence="4" id="KW-0496">Mitochondrion</keyword>
<evidence type="ECO:0000256" key="2">
    <source>
        <dbReference type="ARBA" id="ARBA00010528"/>
    </source>
</evidence>
<dbReference type="InterPro" id="IPR013005">
    <property type="entry name" value="Ribosomal_uL4-like"/>
</dbReference>
<keyword evidence="3" id="KW-0689">Ribosomal protein</keyword>
<evidence type="ECO:0000256" key="3">
    <source>
        <dbReference type="ARBA" id="ARBA00022980"/>
    </source>
</evidence>
<keyword evidence="10" id="KW-1185">Reference proteome</keyword>
<organism evidence="9 10">
    <name type="scientific">Elysia crispata</name>
    <name type="common">lettuce slug</name>
    <dbReference type="NCBI Taxonomy" id="231223"/>
    <lineage>
        <taxon>Eukaryota</taxon>
        <taxon>Metazoa</taxon>
        <taxon>Spiralia</taxon>
        <taxon>Lophotrochozoa</taxon>
        <taxon>Mollusca</taxon>
        <taxon>Gastropoda</taxon>
        <taxon>Heterobranchia</taxon>
        <taxon>Euthyneura</taxon>
        <taxon>Panpulmonata</taxon>
        <taxon>Sacoglossa</taxon>
        <taxon>Placobranchoidea</taxon>
        <taxon>Plakobranchidae</taxon>
        <taxon>Elysia</taxon>
    </lineage>
</organism>
<dbReference type="Pfam" id="PF00573">
    <property type="entry name" value="Ribosomal_L4"/>
    <property type="match status" value="1"/>
</dbReference>
<dbReference type="GO" id="GO:0005743">
    <property type="term" value="C:mitochondrial inner membrane"/>
    <property type="evidence" value="ECO:0007669"/>
    <property type="project" value="UniProtKB-ARBA"/>
</dbReference>
<dbReference type="InterPro" id="IPR002136">
    <property type="entry name" value="Ribosomal_uL4"/>
</dbReference>
<keyword evidence="5" id="KW-0687">Ribonucleoprotein</keyword>
<accession>A0AAE0XU38</accession>
<dbReference type="PANTHER" id="PTHR10746:SF6">
    <property type="entry name" value="LARGE RIBOSOMAL SUBUNIT PROTEIN UL4M"/>
    <property type="match status" value="1"/>
</dbReference>
<evidence type="ECO:0000256" key="7">
    <source>
        <dbReference type="ARBA" id="ARBA00082711"/>
    </source>
</evidence>
<evidence type="ECO:0000256" key="1">
    <source>
        <dbReference type="ARBA" id="ARBA00004173"/>
    </source>
</evidence>
<comment type="subcellular location">
    <subcellularLocation>
        <location evidence="1">Mitochondrion</location>
    </subcellularLocation>
</comment>
<evidence type="ECO:0000256" key="4">
    <source>
        <dbReference type="ARBA" id="ARBA00023128"/>
    </source>
</evidence>
<dbReference type="EMBL" id="JAWDGP010007583">
    <property type="protein sequence ID" value="KAK3712664.1"/>
    <property type="molecule type" value="Genomic_DNA"/>
</dbReference>
<evidence type="ECO:0000313" key="10">
    <source>
        <dbReference type="Proteomes" id="UP001283361"/>
    </source>
</evidence>
<gene>
    <name evidence="9" type="ORF">RRG08_058567</name>
</gene>
<comment type="caution">
    <text evidence="9">The sequence shown here is derived from an EMBL/GenBank/DDBJ whole genome shotgun (WGS) entry which is preliminary data.</text>
</comment>
<dbReference type="GO" id="GO:0006412">
    <property type="term" value="P:translation"/>
    <property type="evidence" value="ECO:0007669"/>
    <property type="project" value="InterPro"/>
</dbReference>
<reference evidence="9" key="1">
    <citation type="journal article" date="2023" name="G3 (Bethesda)">
        <title>A reference genome for the long-term kleptoplast-retaining sea slug Elysia crispata morphotype clarki.</title>
        <authorList>
            <person name="Eastman K.E."/>
            <person name="Pendleton A.L."/>
            <person name="Shaikh M.A."/>
            <person name="Suttiyut T."/>
            <person name="Ogas R."/>
            <person name="Tomko P."/>
            <person name="Gavelis G."/>
            <person name="Widhalm J.R."/>
            <person name="Wisecaver J.H."/>
        </authorList>
    </citation>
    <scope>NUCLEOTIDE SEQUENCE</scope>
    <source>
        <strain evidence="9">ECLA1</strain>
    </source>
</reference>
<dbReference type="PANTHER" id="PTHR10746">
    <property type="entry name" value="50S RIBOSOMAL PROTEIN L4"/>
    <property type="match status" value="1"/>
</dbReference>
<dbReference type="FunFam" id="3.40.1370.10:FF:000005">
    <property type="entry name" value="39S ribosomal protein L4, mitochondrial"/>
    <property type="match status" value="1"/>
</dbReference>
<dbReference type="Gene3D" id="3.40.1370.10">
    <property type="match status" value="1"/>
</dbReference>
<evidence type="ECO:0000256" key="6">
    <source>
        <dbReference type="ARBA" id="ARBA00040565"/>
    </source>
</evidence>
<sequence length="393" mass="45305">MSSRLFKFQKNRAYLARARQPSGLLEHGIYTGLTVLAMLWAKPVSVSRGIHMCYTPREMKKVHKKMKMQPQIVLTRKGRLFQGFQAFLSSSSKFHHRHQSSDSNEAADFSTNTTDGDEETSLKPVITSRSLQFPVKHTYPRLAWLESMDSLEGKKLGMLDLHPDVFAVYPRIDVLHQNIHWQKMYRHIDYNFEKSRAELRGGGRKPWPQKGMGKARHGSIRSPLWIRGAKAHGPRGPTSYFYMLPRSVRGLGLRIALSCKYAQNDLAVVESLDIPSSDPEFMAEMADVRFWGYSVLFVDDTDVMPDNIAVSVNGNEGFSLMPSYGLNVYSILKHETLVLTVAALEKIERKLLEEMHSTEKEKKFVNTLRPEDFRTRPKEDERMYRKWSQPLYF</sequence>
<protein>
    <recommendedName>
        <fullName evidence="6">Large ribosomal subunit protein uL4m</fullName>
    </recommendedName>
    <alternativeName>
        <fullName evidence="7">39S ribosomal protein L4, mitochondrial</fullName>
    </alternativeName>
</protein>
<proteinExistence type="inferred from homology"/>
<evidence type="ECO:0000256" key="5">
    <source>
        <dbReference type="ARBA" id="ARBA00023274"/>
    </source>
</evidence>
<evidence type="ECO:0000256" key="8">
    <source>
        <dbReference type="SAM" id="MobiDB-lite"/>
    </source>
</evidence>
<comment type="similarity">
    <text evidence="2">Belongs to the universal ribosomal protein uL4 family.</text>
</comment>
<feature type="compositionally biased region" description="Polar residues" evidence="8">
    <location>
        <begin position="101"/>
        <end position="114"/>
    </location>
</feature>
<dbReference type="GO" id="GO:1990904">
    <property type="term" value="C:ribonucleoprotein complex"/>
    <property type="evidence" value="ECO:0007669"/>
    <property type="project" value="UniProtKB-KW"/>
</dbReference>
<feature type="region of interest" description="Disordered" evidence="8">
    <location>
        <begin position="96"/>
        <end position="123"/>
    </location>
</feature>
<dbReference type="SUPFAM" id="SSF52166">
    <property type="entry name" value="Ribosomal protein L4"/>
    <property type="match status" value="1"/>
</dbReference>
<name>A0AAE0XU38_9GAST</name>
<dbReference type="Proteomes" id="UP001283361">
    <property type="component" value="Unassembled WGS sequence"/>
</dbReference>
<dbReference type="AlphaFoldDB" id="A0AAE0XU38"/>
<evidence type="ECO:0000313" key="9">
    <source>
        <dbReference type="EMBL" id="KAK3712664.1"/>
    </source>
</evidence>
<dbReference type="InterPro" id="IPR023574">
    <property type="entry name" value="Ribosomal_uL4_dom_sf"/>
</dbReference>
<dbReference type="GO" id="GO:0005840">
    <property type="term" value="C:ribosome"/>
    <property type="evidence" value="ECO:0007669"/>
    <property type="project" value="UniProtKB-KW"/>
</dbReference>
<dbReference type="GO" id="GO:0003735">
    <property type="term" value="F:structural constituent of ribosome"/>
    <property type="evidence" value="ECO:0007669"/>
    <property type="project" value="InterPro"/>
</dbReference>